<dbReference type="Gene3D" id="2.40.50.140">
    <property type="entry name" value="Nucleic acid-binding proteins"/>
    <property type="match status" value="1"/>
</dbReference>
<evidence type="ECO:0000256" key="2">
    <source>
        <dbReference type="ARBA" id="ARBA00023136"/>
    </source>
</evidence>
<dbReference type="InterPro" id="IPR012340">
    <property type="entry name" value="NA-bd_OB-fold"/>
</dbReference>
<accession>A0A6J7HTL6</accession>
<protein>
    <submittedName>
        <fullName evidence="4">Unannotated protein</fullName>
    </submittedName>
</protein>
<dbReference type="AlphaFoldDB" id="A0A6J7HTL6"/>
<dbReference type="InterPro" id="IPR036127">
    <property type="entry name" value="CcmE-like_sf"/>
</dbReference>
<feature type="compositionally biased region" description="Low complexity" evidence="3">
    <location>
        <begin position="146"/>
        <end position="161"/>
    </location>
</feature>
<proteinExistence type="predicted"/>
<organism evidence="4">
    <name type="scientific">freshwater metagenome</name>
    <dbReference type="NCBI Taxonomy" id="449393"/>
    <lineage>
        <taxon>unclassified sequences</taxon>
        <taxon>metagenomes</taxon>
        <taxon>ecological metagenomes</taxon>
    </lineage>
</organism>
<dbReference type="Pfam" id="PF03100">
    <property type="entry name" value="CcmE"/>
    <property type="match status" value="1"/>
</dbReference>
<dbReference type="SUPFAM" id="SSF82093">
    <property type="entry name" value="Heme chaperone CcmE"/>
    <property type="match status" value="1"/>
</dbReference>
<comment type="subcellular location">
    <subcellularLocation>
        <location evidence="1">Membrane</location>
    </subcellularLocation>
</comment>
<evidence type="ECO:0000256" key="3">
    <source>
        <dbReference type="SAM" id="MobiDB-lite"/>
    </source>
</evidence>
<feature type="region of interest" description="Disordered" evidence="3">
    <location>
        <begin position="131"/>
        <end position="161"/>
    </location>
</feature>
<sequence>MRHISCDNGTRMDPARKRRIRLVVALSAAVILAGALVYTSFSASSSAVQPSQLLASATPAQTYQLTGKVVAGSIKQRADGIDFRVSDRDGTVSVPVRYSGAVPDPFRDGREIIIDVRKSGTTFIGEKDTLTTKCPSKFKDSPDGTDAQPADGASPASGSPS</sequence>
<evidence type="ECO:0000256" key="1">
    <source>
        <dbReference type="ARBA" id="ARBA00004370"/>
    </source>
</evidence>
<reference evidence="4" key="1">
    <citation type="submission" date="2020-05" db="EMBL/GenBank/DDBJ databases">
        <authorList>
            <person name="Chiriac C."/>
            <person name="Salcher M."/>
            <person name="Ghai R."/>
            <person name="Kavagutti S V."/>
        </authorList>
    </citation>
    <scope>NUCLEOTIDE SEQUENCE</scope>
</reference>
<dbReference type="GO" id="GO:0005886">
    <property type="term" value="C:plasma membrane"/>
    <property type="evidence" value="ECO:0007669"/>
    <property type="project" value="InterPro"/>
</dbReference>
<dbReference type="EMBL" id="CAFBMX010000002">
    <property type="protein sequence ID" value="CAB4919199.1"/>
    <property type="molecule type" value="Genomic_DNA"/>
</dbReference>
<dbReference type="GO" id="GO:0017004">
    <property type="term" value="P:cytochrome complex assembly"/>
    <property type="evidence" value="ECO:0007669"/>
    <property type="project" value="InterPro"/>
</dbReference>
<gene>
    <name evidence="4" type="ORF">UFOPK3674_00434</name>
</gene>
<dbReference type="GO" id="GO:0020037">
    <property type="term" value="F:heme binding"/>
    <property type="evidence" value="ECO:0007669"/>
    <property type="project" value="InterPro"/>
</dbReference>
<dbReference type="GO" id="GO:0017003">
    <property type="term" value="P:protein-heme linkage"/>
    <property type="evidence" value="ECO:0007669"/>
    <property type="project" value="InterPro"/>
</dbReference>
<dbReference type="InterPro" id="IPR004329">
    <property type="entry name" value="CcmE"/>
</dbReference>
<name>A0A6J7HTL6_9ZZZZ</name>
<evidence type="ECO:0000313" key="4">
    <source>
        <dbReference type="EMBL" id="CAB4919199.1"/>
    </source>
</evidence>
<keyword evidence="2" id="KW-0472">Membrane</keyword>